<name>A0A2W1JMN1_9CYAN</name>
<protein>
    <submittedName>
        <fullName evidence="1">Uncharacterized protein</fullName>
    </submittedName>
</protein>
<keyword evidence="2" id="KW-1185">Reference proteome</keyword>
<gene>
    <name evidence="1" type="ORF">C1752_04040</name>
</gene>
<reference evidence="1 2" key="1">
    <citation type="journal article" date="2018" name="Sci. Rep.">
        <title>A novel species of the marine cyanobacterium Acaryochloris with a unique pigment content and lifestyle.</title>
        <authorList>
            <person name="Partensky F."/>
            <person name="Six C."/>
            <person name="Ratin M."/>
            <person name="Garczarek L."/>
            <person name="Vaulot D."/>
            <person name="Probert I."/>
            <person name="Calteau A."/>
            <person name="Gourvil P."/>
            <person name="Marie D."/>
            <person name="Grebert T."/>
            <person name="Bouchier C."/>
            <person name="Le Panse S."/>
            <person name="Gachenot M."/>
            <person name="Rodriguez F."/>
            <person name="Garrido J.L."/>
        </authorList>
    </citation>
    <scope>NUCLEOTIDE SEQUENCE [LARGE SCALE GENOMIC DNA]</scope>
    <source>
        <strain evidence="1 2">RCC1774</strain>
    </source>
</reference>
<dbReference type="EMBL" id="PQWO01000012">
    <property type="protein sequence ID" value="PZD72142.1"/>
    <property type="molecule type" value="Genomic_DNA"/>
</dbReference>
<accession>A0A2W1JMN1</accession>
<comment type="caution">
    <text evidence="1">The sequence shown here is derived from an EMBL/GenBank/DDBJ whole genome shotgun (WGS) entry which is preliminary data.</text>
</comment>
<proteinExistence type="predicted"/>
<evidence type="ECO:0000313" key="2">
    <source>
        <dbReference type="Proteomes" id="UP000248857"/>
    </source>
</evidence>
<evidence type="ECO:0000313" key="1">
    <source>
        <dbReference type="EMBL" id="PZD72142.1"/>
    </source>
</evidence>
<dbReference type="Proteomes" id="UP000248857">
    <property type="component" value="Unassembled WGS sequence"/>
</dbReference>
<organism evidence="1 2">
    <name type="scientific">Acaryochloris thomasi RCC1774</name>
    <dbReference type="NCBI Taxonomy" id="1764569"/>
    <lineage>
        <taxon>Bacteria</taxon>
        <taxon>Bacillati</taxon>
        <taxon>Cyanobacteriota</taxon>
        <taxon>Cyanophyceae</taxon>
        <taxon>Acaryochloridales</taxon>
        <taxon>Acaryochloridaceae</taxon>
        <taxon>Acaryochloris</taxon>
        <taxon>Acaryochloris thomasi</taxon>
    </lineage>
</organism>
<dbReference type="AlphaFoldDB" id="A0A2W1JMN1"/>
<sequence length="126" mass="14173">MVFSLLKLSMPKGRLSKKDRAFKFDVHVLIYRNSELLGHEYLLNATPQAFTARMAILEGQADVSVTYEAAGALVSVAADLDMVDGNPSIRTETLQEWRRRDPQTVAQITGQYLDDTDEGDLSLWRL</sequence>